<dbReference type="InterPro" id="IPR020314">
    <property type="entry name" value="Uncharacterised_YpzA"/>
</dbReference>
<reference evidence="1 2" key="1">
    <citation type="journal article" date="2015" name="Genome Announc.">
        <title>Complete genome sequences for 35 biothreat assay-relevant bacillus species.</title>
        <authorList>
            <person name="Johnson S.L."/>
            <person name="Daligault H.E."/>
            <person name="Davenport K.W."/>
            <person name="Jaissle J."/>
            <person name="Frey K.G."/>
            <person name="Ladner J.T."/>
            <person name="Broomall S.M."/>
            <person name="Bishop-Lilly K.A."/>
            <person name="Bruce D.C."/>
            <person name="Gibbons H.S."/>
            <person name="Coyne S.R."/>
            <person name="Lo C.C."/>
            <person name="Meincke L."/>
            <person name="Munk A.C."/>
            <person name="Koroleva G.I."/>
            <person name="Rosenzweig C.N."/>
            <person name="Palacios G.F."/>
            <person name="Redden C.L."/>
            <person name="Minogue T.D."/>
            <person name="Chain P.S."/>
        </authorList>
    </citation>
    <scope>NUCLEOTIDE SEQUENCE [LARGE SCALE GENOMIC DNA]</scope>
    <source>
        <strain evidence="2">ATCC 14581 / DSM 32 / JCM 2506 / NBRC 15308 / NCIMB 9376 / NCTC 10342 / NRRL B-14308 / VKM B-512</strain>
    </source>
</reference>
<accession>A0A0B6ABN9</accession>
<dbReference type="KEGG" id="bmeg:BG04_3759"/>
<dbReference type="Proteomes" id="UP000031829">
    <property type="component" value="Chromosome"/>
</dbReference>
<name>A0A0B6ABN9_PRIM2</name>
<dbReference type="RefSeq" id="WP_034653354.1">
    <property type="nucleotide sequence ID" value="NZ_BCVB01000002.1"/>
</dbReference>
<protein>
    <recommendedName>
        <fullName evidence="3">DUF2564 family protein</fullName>
    </recommendedName>
</protein>
<dbReference type="HOGENOM" id="CLU_171597_1_0_9"/>
<dbReference type="AlphaFoldDB" id="A0A0B6ABN9"/>
<dbReference type="GeneID" id="93641808"/>
<evidence type="ECO:0008006" key="3">
    <source>
        <dbReference type="Google" id="ProtNLM"/>
    </source>
</evidence>
<proteinExistence type="predicted"/>
<organism evidence="1 2">
    <name type="scientific">Priestia megaterium (strain ATCC 14581 / DSM 32 / CCUG 1817 / JCM 2506 / NBRC 15308 / NCIMB 9376 / NCTC 10342 / NRRL B-14308 / VKM B-512 / Ford 19)</name>
    <name type="common">Bacillus megaterium</name>
    <dbReference type="NCBI Taxonomy" id="1348623"/>
    <lineage>
        <taxon>Bacteria</taxon>
        <taxon>Bacillati</taxon>
        <taxon>Bacillota</taxon>
        <taxon>Bacilli</taxon>
        <taxon>Bacillales</taxon>
        <taxon>Bacillaceae</taxon>
        <taxon>Priestia</taxon>
    </lineage>
</organism>
<sequence length="90" mass="9998">MDKFLNEEVTTGYNDLKQVEVSIQSAQKMIGTATMSMSPQQLEEATNALNDAKTQLQSAKAHGTGVDEQFLQQCMQSIQTCEQQLTEAKR</sequence>
<dbReference type="EMBL" id="CP009920">
    <property type="protein sequence ID" value="AJI22355.1"/>
    <property type="molecule type" value="Genomic_DNA"/>
</dbReference>
<gene>
    <name evidence="1" type="ORF">BG04_3759</name>
</gene>
<dbReference type="Pfam" id="PF10819">
    <property type="entry name" value="DUF2564"/>
    <property type="match status" value="1"/>
</dbReference>
<evidence type="ECO:0000313" key="1">
    <source>
        <dbReference type="EMBL" id="AJI22355.1"/>
    </source>
</evidence>
<evidence type="ECO:0000313" key="2">
    <source>
        <dbReference type="Proteomes" id="UP000031829"/>
    </source>
</evidence>